<dbReference type="EMBL" id="CP035494">
    <property type="protein sequence ID" value="QAY59013.1"/>
    <property type="molecule type" value="Genomic_DNA"/>
</dbReference>
<dbReference type="KEGG" id="mprt:ET475_02725"/>
<keyword evidence="1" id="KW-0472">Membrane</keyword>
<feature type="transmembrane region" description="Helical" evidence="1">
    <location>
        <begin position="6"/>
        <end position="28"/>
    </location>
</feature>
<proteinExistence type="predicted"/>
<evidence type="ECO:0000313" key="2">
    <source>
        <dbReference type="EMBL" id="QAY59013.1"/>
    </source>
</evidence>
<reference evidence="2 3" key="1">
    <citation type="submission" date="2019-01" db="EMBL/GenBank/DDBJ databases">
        <title>Genome sequencing of strain DFW100M-13.</title>
        <authorList>
            <person name="Heo J."/>
            <person name="Kim S.-J."/>
            <person name="Kim J.-S."/>
            <person name="Hong S.-B."/>
            <person name="Kwon S.-W."/>
        </authorList>
    </citation>
    <scope>NUCLEOTIDE SEQUENCE [LARGE SCALE GENOMIC DNA]</scope>
    <source>
        <strain evidence="2 3">DFW100M-13</strain>
    </source>
</reference>
<protein>
    <submittedName>
        <fullName evidence="2">Uncharacterized protein</fullName>
    </submittedName>
</protein>
<dbReference type="RefSeq" id="WP_129385783.1">
    <property type="nucleotide sequence ID" value="NZ_CP035494.1"/>
</dbReference>
<gene>
    <name evidence="2" type="ORF">ET475_02725</name>
</gene>
<dbReference type="Gene3D" id="3.90.20.10">
    <property type="match status" value="1"/>
</dbReference>
<organism evidence="2 3">
    <name type="scientific">Microbacterium protaetiae</name>
    <dbReference type="NCBI Taxonomy" id="2509458"/>
    <lineage>
        <taxon>Bacteria</taxon>
        <taxon>Bacillati</taxon>
        <taxon>Actinomycetota</taxon>
        <taxon>Actinomycetes</taxon>
        <taxon>Micrococcales</taxon>
        <taxon>Microbacteriaceae</taxon>
        <taxon>Microbacterium</taxon>
    </lineage>
</organism>
<evidence type="ECO:0000313" key="3">
    <source>
        <dbReference type="Proteomes" id="UP000293995"/>
    </source>
</evidence>
<keyword evidence="3" id="KW-1185">Reference proteome</keyword>
<sequence length="106" mass="11852">MTEPQTWALLGIFTTIMLGGMTLMTTLLTRTFNAAIGGLRGEMNARFEAVNAKFDAVNAKFDAKFDAVDAKFDAVNARIDHMQQKMDTRFETLDRDIAALTKRVMD</sequence>
<dbReference type="AlphaFoldDB" id="A0A4P6ECE4"/>
<keyword evidence="1" id="KW-0812">Transmembrane</keyword>
<dbReference type="Proteomes" id="UP000293995">
    <property type="component" value="Chromosome"/>
</dbReference>
<keyword evidence="1" id="KW-1133">Transmembrane helix</keyword>
<accession>A0A4P6ECE4</accession>
<evidence type="ECO:0000256" key="1">
    <source>
        <dbReference type="SAM" id="Phobius"/>
    </source>
</evidence>
<name>A0A4P6ECE4_9MICO</name>